<evidence type="ECO:0000313" key="14">
    <source>
        <dbReference type="Proteomes" id="UP001516464"/>
    </source>
</evidence>
<evidence type="ECO:0000256" key="5">
    <source>
        <dbReference type="ARBA" id="ARBA00022598"/>
    </source>
</evidence>
<evidence type="ECO:0000256" key="9">
    <source>
        <dbReference type="ARBA" id="ARBA00023146"/>
    </source>
</evidence>
<evidence type="ECO:0000259" key="12">
    <source>
        <dbReference type="PROSITE" id="PS50862"/>
    </source>
</evidence>
<comment type="caution">
    <text evidence="13">The sequence shown here is derived from an EMBL/GenBank/DDBJ whole genome shotgun (WGS) entry which is preliminary data.</text>
</comment>
<dbReference type="InterPro" id="IPR004365">
    <property type="entry name" value="NA-bd_OB_tRNA"/>
</dbReference>
<dbReference type="HAMAP" id="MF_02075">
    <property type="entry name" value="Asp_tRNA_synth_type2"/>
    <property type="match status" value="1"/>
</dbReference>
<keyword evidence="6" id="KW-0547">Nucleotide-binding</keyword>
<accession>A0ABQ7HW63</accession>
<dbReference type="PRINTS" id="PR01042">
    <property type="entry name" value="TRNASYNTHASP"/>
</dbReference>
<dbReference type="GO" id="GO:0016874">
    <property type="term" value="F:ligase activity"/>
    <property type="evidence" value="ECO:0007669"/>
    <property type="project" value="UniProtKB-KW"/>
</dbReference>
<evidence type="ECO:0000313" key="13">
    <source>
        <dbReference type="EMBL" id="KAF7681013.1"/>
    </source>
</evidence>
<feature type="domain" description="Aminoacyl-transfer RNA synthetases class-II family profile" evidence="12">
    <location>
        <begin position="175"/>
        <end position="471"/>
    </location>
</feature>
<dbReference type="InterPro" id="IPR012340">
    <property type="entry name" value="NA-bd_OB-fold"/>
</dbReference>
<keyword evidence="7" id="KW-0067">ATP-binding</keyword>
<dbReference type="EC" id="6.1.1.12" evidence="3"/>
<keyword evidence="8" id="KW-0648">Protein biosynthesis</keyword>
<evidence type="ECO:0000256" key="2">
    <source>
        <dbReference type="ARBA" id="ARBA00005312"/>
    </source>
</evidence>
<dbReference type="InterPro" id="IPR004364">
    <property type="entry name" value="Aa-tRNA-synt_II"/>
</dbReference>
<dbReference type="SUPFAM" id="SSF50249">
    <property type="entry name" value="Nucleic acid-binding proteins"/>
    <property type="match status" value="1"/>
</dbReference>
<proteinExistence type="inferred from homology"/>
<dbReference type="Proteomes" id="UP001516464">
    <property type="component" value="Unassembled WGS sequence"/>
</dbReference>
<dbReference type="PANTHER" id="PTHR43450">
    <property type="entry name" value="ASPARTYL-TRNA SYNTHETASE"/>
    <property type="match status" value="1"/>
</dbReference>
<dbReference type="NCBIfam" id="NF003483">
    <property type="entry name" value="PRK05159.1"/>
    <property type="match status" value="1"/>
</dbReference>
<evidence type="ECO:0000256" key="3">
    <source>
        <dbReference type="ARBA" id="ARBA00012841"/>
    </source>
</evidence>
<dbReference type="PANTHER" id="PTHR43450:SF1">
    <property type="entry name" value="ASPARTATE--TRNA LIGASE, CYTOPLASMIC"/>
    <property type="match status" value="1"/>
</dbReference>
<dbReference type="NCBIfam" id="TIGR00458">
    <property type="entry name" value="aspS_nondisc"/>
    <property type="match status" value="1"/>
</dbReference>
<dbReference type="Gene3D" id="2.40.50.140">
    <property type="entry name" value="Nucleic acid-binding proteins"/>
    <property type="match status" value="1"/>
</dbReference>
<keyword evidence="4" id="KW-0963">Cytoplasm</keyword>
<dbReference type="Gene3D" id="3.30.930.10">
    <property type="entry name" value="Bira Bifunctional Protein, Domain 2"/>
    <property type="match status" value="1"/>
</dbReference>
<keyword evidence="9" id="KW-0030">Aminoacyl-tRNA synthetase</keyword>
<dbReference type="InterPro" id="IPR004523">
    <property type="entry name" value="Asp-tRNA_synthase_2"/>
</dbReference>
<reference evidence="13 14" key="1">
    <citation type="submission" date="2019-01" db="EMBL/GenBank/DDBJ databases">
        <title>Genomes sequencing and comparative genomics of infectious freshwater microsporidia, Cucumispora dikerogammari and Thelohania contejeani.</title>
        <authorList>
            <person name="Cormier A."/>
            <person name="Giraud I."/>
            <person name="Wattier R."/>
            <person name="Teixeira M."/>
            <person name="Grandjean F."/>
            <person name="Rigaud T."/>
            <person name="Cordaux R."/>
        </authorList>
    </citation>
    <scope>NUCLEOTIDE SEQUENCE [LARGE SCALE GENOMIC DNA]</scope>
    <source>
        <strain evidence="13">T1</strain>
        <tissue evidence="13">Spores</tissue>
    </source>
</reference>
<evidence type="ECO:0000256" key="4">
    <source>
        <dbReference type="ARBA" id="ARBA00022490"/>
    </source>
</evidence>
<dbReference type="InterPro" id="IPR002312">
    <property type="entry name" value="Asp/Asn-tRNA-synth_IIb"/>
</dbReference>
<keyword evidence="14" id="KW-1185">Reference proteome</keyword>
<sequence>MLDKKMDAMKISPKHDLKDLKDAKENDLIRTRGFIYNQRVKGKRSFMIIRDSGNTIQCMYSLKPHLNEEKYKILTQVPLESFIEITGEILKTSKPILACSIKNIEIEILDYKVINKIQCELPFSIKDASMTEEARENNPDAPKVSYNKQLDFKILDLRTPQSYSIFKVVDGTMFFFREFLRNKGFMEIKTSKLIETASEGGANVFAVDYFKGKAYLAQSPQLYKQMAIIGGLKRVYEIGHVYRAEESNINRYLSEFTGLDLEMEIDISYTEVIHLIYSMLIYIFDNLKKDYSQEIENIRAFKHFQDLRYNPEPIVLTHKECVELLRKAGFEQGEMDDFNRENEKRLGEIIAEKYGVDIFVCKEYPTNVRAFYTSAIPESPQYSRSYDFIIRGEEILSGAQRIDNYDILKESAKRCGVNEESIRGYLESFKYGAPPHGGCGIGMERLLKAFFNFNDIRYFNMFPRDPGRLNP</sequence>
<dbReference type="Pfam" id="PF00152">
    <property type="entry name" value="tRNA-synt_2"/>
    <property type="match status" value="1"/>
</dbReference>
<gene>
    <name evidence="13" type="ORF">TCON_2372</name>
</gene>
<evidence type="ECO:0000256" key="6">
    <source>
        <dbReference type="ARBA" id="ARBA00022741"/>
    </source>
</evidence>
<organism evidence="13 14">
    <name type="scientific">Astathelohania contejeani</name>
    <dbReference type="NCBI Taxonomy" id="164912"/>
    <lineage>
        <taxon>Eukaryota</taxon>
        <taxon>Fungi</taxon>
        <taxon>Fungi incertae sedis</taxon>
        <taxon>Microsporidia</taxon>
        <taxon>Astathelohaniidae</taxon>
        <taxon>Astathelohania</taxon>
    </lineage>
</organism>
<dbReference type="SUPFAM" id="SSF55681">
    <property type="entry name" value="Class II aaRS and biotin synthetases"/>
    <property type="match status" value="1"/>
</dbReference>
<keyword evidence="5 13" id="KW-0436">Ligase</keyword>
<protein>
    <recommendedName>
        <fullName evidence="3">aspartate--tRNA ligase</fullName>
        <ecNumber evidence="3">6.1.1.12</ecNumber>
    </recommendedName>
    <alternativeName>
        <fullName evidence="10">Aspartyl-tRNA synthetase</fullName>
    </alternativeName>
</protein>
<evidence type="ECO:0000256" key="7">
    <source>
        <dbReference type="ARBA" id="ARBA00022840"/>
    </source>
</evidence>
<evidence type="ECO:0000256" key="11">
    <source>
        <dbReference type="ARBA" id="ARBA00047904"/>
    </source>
</evidence>
<dbReference type="InterPro" id="IPR045864">
    <property type="entry name" value="aa-tRNA-synth_II/BPL/LPL"/>
</dbReference>
<comment type="catalytic activity">
    <reaction evidence="11">
        <text>tRNA(Asp) + L-aspartate + ATP = L-aspartyl-tRNA(Asp) + AMP + diphosphate</text>
        <dbReference type="Rhea" id="RHEA:19649"/>
        <dbReference type="Rhea" id="RHEA-COMP:9660"/>
        <dbReference type="Rhea" id="RHEA-COMP:9678"/>
        <dbReference type="ChEBI" id="CHEBI:29991"/>
        <dbReference type="ChEBI" id="CHEBI:30616"/>
        <dbReference type="ChEBI" id="CHEBI:33019"/>
        <dbReference type="ChEBI" id="CHEBI:78442"/>
        <dbReference type="ChEBI" id="CHEBI:78516"/>
        <dbReference type="ChEBI" id="CHEBI:456215"/>
        <dbReference type="EC" id="6.1.1.12"/>
    </reaction>
</comment>
<dbReference type="EMBL" id="SBIQ01000277">
    <property type="protein sequence ID" value="KAF7681013.1"/>
    <property type="molecule type" value="Genomic_DNA"/>
</dbReference>
<evidence type="ECO:0000256" key="8">
    <source>
        <dbReference type="ARBA" id="ARBA00022917"/>
    </source>
</evidence>
<comment type="subcellular location">
    <subcellularLocation>
        <location evidence="1">Cytoplasm</location>
    </subcellularLocation>
</comment>
<comment type="similarity">
    <text evidence="2">Belongs to the class-II aminoacyl-tRNA synthetase family. Type 2 subfamily.</text>
</comment>
<dbReference type="Pfam" id="PF01336">
    <property type="entry name" value="tRNA_anti-codon"/>
    <property type="match status" value="1"/>
</dbReference>
<evidence type="ECO:0000256" key="1">
    <source>
        <dbReference type="ARBA" id="ARBA00004496"/>
    </source>
</evidence>
<dbReference type="PROSITE" id="PS50862">
    <property type="entry name" value="AA_TRNA_LIGASE_II"/>
    <property type="match status" value="1"/>
</dbReference>
<evidence type="ECO:0000256" key="10">
    <source>
        <dbReference type="ARBA" id="ARBA00033155"/>
    </source>
</evidence>
<name>A0ABQ7HW63_9MICR</name>
<dbReference type="InterPro" id="IPR006195">
    <property type="entry name" value="aa-tRNA-synth_II"/>
</dbReference>